<gene>
    <name evidence="1" type="ORF">B5K06_15095</name>
</gene>
<proteinExistence type="predicted"/>
<organism evidence="1 2">
    <name type="scientific">Rhizobium grahamii</name>
    <dbReference type="NCBI Taxonomy" id="1120045"/>
    <lineage>
        <taxon>Bacteria</taxon>
        <taxon>Pseudomonadati</taxon>
        <taxon>Pseudomonadota</taxon>
        <taxon>Alphaproteobacteria</taxon>
        <taxon>Hyphomicrobiales</taxon>
        <taxon>Rhizobiaceae</taxon>
        <taxon>Rhizobium/Agrobacterium group</taxon>
        <taxon>Rhizobium</taxon>
    </lineage>
</organism>
<dbReference type="AlphaFoldDB" id="A0A370KNB5"/>
<dbReference type="RefSeq" id="WP_114713533.1">
    <property type="nucleotide sequence ID" value="NZ_KZ857259.1"/>
</dbReference>
<protein>
    <recommendedName>
        <fullName evidence="3">DUF2793 domain-containing protein</fullName>
    </recommendedName>
</protein>
<name>A0A370KNB5_9HYPH</name>
<dbReference type="InterPro" id="IPR021251">
    <property type="entry name" value="DUF2793"/>
</dbReference>
<sequence>MSDQTNNLALPYILPSQAQKHVTHNEALQRLDAIVQLSVAGESSLPPSDVSEGACYLVSEGAGGAWSGRDGMLALRQDAAWIYIEPRPGWRAFFMAQGQLRAFSTDGWHAIALDSDNSLPMVGINTSPDAFNRLSVASDASLFSHSGHGHQLKVNKLSPGETGTLLFQTAWSGRAELGLAGNDDFSIKISGNGSDWLTALTISPRGIVRTPARPAARVSLTAGTSTPASGSRTGFDELHLLQGGFTLGPVISPGIGNRLLIPETGLYLLLLTASTLSSSGHEAVLEANGTVALAAAVGPASTGAARHAACTLASLNEGDSLALLHHGSAQYEFGSAKTELSVVML</sequence>
<evidence type="ECO:0000313" key="1">
    <source>
        <dbReference type="EMBL" id="RDJ10367.1"/>
    </source>
</evidence>
<dbReference type="Proteomes" id="UP000254939">
    <property type="component" value="Unassembled WGS sequence"/>
</dbReference>
<evidence type="ECO:0008006" key="3">
    <source>
        <dbReference type="Google" id="ProtNLM"/>
    </source>
</evidence>
<comment type="caution">
    <text evidence="1">The sequence shown here is derived from an EMBL/GenBank/DDBJ whole genome shotgun (WGS) entry which is preliminary data.</text>
</comment>
<evidence type="ECO:0000313" key="2">
    <source>
        <dbReference type="Proteomes" id="UP000254939"/>
    </source>
</evidence>
<dbReference type="OrthoDB" id="564699at2"/>
<dbReference type="Pfam" id="PF10983">
    <property type="entry name" value="DUF2793"/>
    <property type="match status" value="1"/>
</dbReference>
<dbReference type="EMBL" id="NAAC01000016">
    <property type="protein sequence ID" value="RDJ10367.1"/>
    <property type="molecule type" value="Genomic_DNA"/>
</dbReference>
<reference evidence="1 2" key="1">
    <citation type="submission" date="2017-03" db="EMBL/GenBank/DDBJ databases">
        <title>Genome analysis of Rhizobial strains effectives or ineffectives for nitrogen fixation isolated from bean seeds.</title>
        <authorList>
            <person name="Peralta H."/>
            <person name="Aguilar-Vera A."/>
            <person name="Mora Y."/>
            <person name="Vargas-Lagunas C."/>
            <person name="Girard L."/>
            <person name="Mora J."/>
        </authorList>
    </citation>
    <scope>NUCLEOTIDE SEQUENCE [LARGE SCALE GENOMIC DNA]</scope>
    <source>
        <strain evidence="1 2">CCGM3</strain>
    </source>
</reference>
<accession>A0A370KNB5</accession>